<proteinExistence type="predicted"/>
<dbReference type="Proteomes" id="UP000223968">
    <property type="component" value="Unassembled WGS sequence"/>
</dbReference>
<evidence type="ECO:0000313" key="1">
    <source>
        <dbReference type="EMBL" id="PGH05491.1"/>
    </source>
</evidence>
<dbReference type="EMBL" id="PDNB01000125">
    <property type="protein sequence ID" value="PGH05491.1"/>
    <property type="molecule type" value="Genomic_DNA"/>
</dbReference>
<dbReference type="AlphaFoldDB" id="A0A2B7X9Q2"/>
<protein>
    <submittedName>
        <fullName evidence="1">Uncharacterized protein</fullName>
    </submittedName>
</protein>
<organism evidence="1 2">
    <name type="scientific">Helicocarpus griseus UAMH5409</name>
    <dbReference type="NCBI Taxonomy" id="1447875"/>
    <lineage>
        <taxon>Eukaryota</taxon>
        <taxon>Fungi</taxon>
        <taxon>Dikarya</taxon>
        <taxon>Ascomycota</taxon>
        <taxon>Pezizomycotina</taxon>
        <taxon>Eurotiomycetes</taxon>
        <taxon>Eurotiomycetidae</taxon>
        <taxon>Onygenales</taxon>
        <taxon>Ajellomycetaceae</taxon>
        <taxon>Helicocarpus</taxon>
    </lineage>
</organism>
<reference evidence="1 2" key="1">
    <citation type="submission" date="2017-10" db="EMBL/GenBank/DDBJ databases">
        <title>Comparative genomics in systemic dimorphic fungi from Ajellomycetaceae.</title>
        <authorList>
            <person name="Munoz J.F."/>
            <person name="Mcewen J.G."/>
            <person name="Clay O.K."/>
            <person name="Cuomo C.A."/>
        </authorList>
    </citation>
    <scope>NUCLEOTIDE SEQUENCE [LARGE SCALE GENOMIC DNA]</scope>
    <source>
        <strain evidence="1 2">UAMH5409</strain>
    </source>
</reference>
<comment type="caution">
    <text evidence="1">The sequence shown here is derived from an EMBL/GenBank/DDBJ whole genome shotgun (WGS) entry which is preliminary data.</text>
</comment>
<name>A0A2B7X9Q2_9EURO</name>
<sequence length="107" mass="11959">MLGLLASIGWIFPGKDSGEQDEFNQQQPWLAEVTYGNVYHASCEQIQGPGQEPCTFARHIQQQPAEVHGQSRPGGWAELPGCVVYELPDNNQQQRLVSVEDALRERP</sequence>
<evidence type="ECO:0000313" key="2">
    <source>
        <dbReference type="Proteomes" id="UP000223968"/>
    </source>
</evidence>
<gene>
    <name evidence="1" type="ORF">AJ79_06798</name>
</gene>
<keyword evidence="2" id="KW-1185">Reference proteome</keyword>
<accession>A0A2B7X9Q2</accession>